<dbReference type="Proteomes" id="UP000252698">
    <property type="component" value="Chromosome"/>
</dbReference>
<sequence>MYEGVVVSAEDLTRVGKLKVRVPEVLGDAHVWVASPTPLAGSDCGMYVVPPPDSGVWVQFLDGDPERAVCVGFRRGGPGDVPSAAKSAPPGVPQIVLATPSGNALVISDVPGPNGGIKLQLHGEEGPFIKIDETSIEISCGSELATIRLSGPEVRVNRDALTVL</sequence>
<evidence type="ECO:0000313" key="4">
    <source>
        <dbReference type="Proteomes" id="UP000252698"/>
    </source>
</evidence>
<dbReference type="SUPFAM" id="SSF69255">
    <property type="entry name" value="gp5 N-terminal domain-like"/>
    <property type="match status" value="1"/>
</dbReference>
<dbReference type="InterPro" id="IPR006531">
    <property type="entry name" value="Gp5/Vgr_OB"/>
</dbReference>
<dbReference type="KEGG" id="sata:C5746_42845"/>
<dbReference type="EMBL" id="CP027306">
    <property type="protein sequence ID" value="AXE82456.1"/>
    <property type="molecule type" value="Genomic_DNA"/>
</dbReference>
<reference evidence="2 4" key="1">
    <citation type="journal article" date="2018" name="Front. Microbiol.">
        <title>Genome Sequencing of Streptomyces atratus SCSIOZH16 and Activation Production of Nocardamine via Metabolic Engineering.</title>
        <authorList>
            <person name="Li Y."/>
            <person name="Zhang C."/>
            <person name="Liu C."/>
            <person name="Ju J."/>
            <person name="Ma J."/>
        </authorList>
    </citation>
    <scope>NUCLEOTIDE SEQUENCE [LARGE SCALE GENOMIC DNA]</scope>
    <source>
        <strain evidence="2 4">SCSIO_ZH16</strain>
    </source>
</reference>
<dbReference type="Gene3D" id="2.40.50.230">
    <property type="entry name" value="Gp5 N-terminal domain"/>
    <property type="match status" value="1"/>
</dbReference>
<evidence type="ECO:0000313" key="2">
    <source>
        <dbReference type="EMBL" id="AXE75710.1"/>
    </source>
</evidence>
<organism evidence="2 4">
    <name type="scientific">Streptomyces atratus</name>
    <dbReference type="NCBI Taxonomy" id="1893"/>
    <lineage>
        <taxon>Bacteria</taxon>
        <taxon>Bacillati</taxon>
        <taxon>Actinomycetota</taxon>
        <taxon>Actinomycetes</taxon>
        <taxon>Kitasatosporales</taxon>
        <taxon>Streptomycetaceae</taxon>
        <taxon>Streptomyces</taxon>
    </lineage>
</organism>
<name>A0A2Z5J5X5_STRAR</name>
<proteinExistence type="predicted"/>
<dbReference type="KEGG" id="sata:C5746_00390"/>
<protein>
    <submittedName>
        <fullName evidence="2">Baseplate assembly protein</fullName>
    </submittedName>
</protein>
<dbReference type="EMBL" id="CP027306">
    <property type="protein sequence ID" value="AXE75710.1"/>
    <property type="molecule type" value="Genomic_DNA"/>
</dbReference>
<feature type="domain" description="Gp5/Type VI secretion system Vgr protein OB-fold" evidence="1">
    <location>
        <begin position="2"/>
        <end position="72"/>
    </location>
</feature>
<dbReference type="InterPro" id="IPR037026">
    <property type="entry name" value="Vgr_OB-fold_dom_sf"/>
</dbReference>
<dbReference type="AlphaFoldDB" id="A0A2Z5J5X5"/>
<accession>A0A2Z5J5X5</accession>
<dbReference type="Pfam" id="PF04717">
    <property type="entry name" value="Phage_base_V"/>
    <property type="match status" value="1"/>
</dbReference>
<evidence type="ECO:0000313" key="3">
    <source>
        <dbReference type="EMBL" id="AXE82456.1"/>
    </source>
</evidence>
<evidence type="ECO:0000259" key="1">
    <source>
        <dbReference type="Pfam" id="PF04717"/>
    </source>
</evidence>
<gene>
    <name evidence="2" type="ORF">C5746_00390</name>
    <name evidence="3" type="ORF">C5746_42845</name>
</gene>